<dbReference type="InterPro" id="IPR036705">
    <property type="entry name" value="Ribosyl_crysJ1_sf"/>
</dbReference>
<dbReference type="InterPro" id="IPR005502">
    <property type="entry name" value="Ribosyl_crysJ1"/>
</dbReference>
<proteinExistence type="predicted"/>
<dbReference type="SUPFAM" id="SSF101478">
    <property type="entry name" value="ADP-ribosylglycohydrolase"/>
    <property type="match status" value="1"/>
</dbReference>
<accession>K1RZD7</accession>
<evidence type="ECO:0000313" key="1">
    <source>
        <dbReference type="EMBL" id="EKC46815.1"/>
    </source>
</evidence>
<dbReference type="Gene3D" id="1.10.4080.10">
    <property type="entry name" value="ADP-ribosylation/Crystallin J1"/>
    <property type="match status" value="1"/>
</dbReference>
<sequence>MANKKLYKKERFSGCIVGAAAGDALGSPVKTLTISQIKDLYGKKGILKLSPEKRQKTARISDETQMMLFTAHGILWADAAGLRTGEANCADYVFLALQQWLYSQTGGTSSIDLQWILDDNETGFPCDLLGISAFCKKRNPTKQLVQTLAGIKSEN</sequence>
<reference evidence="1" key="1">
    <citation type="journal article" date="2013" name="Environ. Microbiol.">
        <title>Microbiota from the distal guts of lean and obese adolescents exhibit partial functional redundancy besides clear differences in community structure.</title>
        <authorList>
            <person name="Ferrer M."/>
            <person name="Ruiz A."/>
            <person name="Lanza F."/>
            <person name="Haange S.B."/>
            <person name="Oberbach A."/>
            <person name="Till H."/>
            <person name="Bargiela R."/>
            <person name="Campoy C."/>
            <person name="Segura M.T."/>
            <person name="Richter M."/>
            <person name="von Bergen M."/>
            <person name="Seifert J."/>
            <person name="Suarez A."/>
        </authorList>
    </citation>
    <scope>NUCLEOTIDE SEQUENCE</scope>
</reference>
<dbReference type="EMBL" id="AJWZ01011005">
    <property type="protein sequence ID" value="EKC46815.1"/>
    <property type="molecule type" value="Genomic_DNA"/>
</dbReference>
<protein>
    <submittedName>
        <fullName evidence="1">ADP-ribosylglycohydrolase</fullName>
    </submittedName>
</protein>
<dbReference type="AlphaFoldDB" id="K1RZD7"/>
<dbReference type="GO" id="GO:0016787">
    <property type="term" value="F:hydrolase activity"/>
    <property type="evidence" value="ECO:0007669"/>
    <property type="project" value="UniProtKB-KW"/>
</dbReference>
<comment type="caution">
    <text evidence="1">The sequence shown here is derived from an EMBL/GenBank/DDBJ whole genome shotgun (WGS) entry which is preliminary data.</text>
</comment>
<dbReference type="Pfam" id="PF03747">
    <property type="entry name" value="ADP_ribosyl_GH"/>
    <property type="match status" value="1"/>
</dbReference>
<feature type="non-terminal residue" evidence="1">
    <location>
        <position position="155"/>
    </location>
</feature>
<organism evidence="1">
    <name type="scientific">human gut metagenome</name>
    <dbReference type="NCBI Taxonomy" id="408170"/>
    <lineage>
        <taxon>unclassified sequences</taxon>
        <taxon>metagenomes</taxon>
        <taxon>organismal metagenomes</taxon>
    </lineage>
</organism>
<gene>
    <name evidence="1" type="ORF">OBE_16047</name>
</gene>
<name>K1RZD7_9ZZZZ</name>
<keyword evidence="1" id="KW-0378">Hydrolase</keyword>